<keyword evidence="1" id="KW-0496">Mitochondrion</keyword>
<comment type="caution">
    <text evidence="1">The sequence shown here is derived from an EMBL/GenBank/DDBJ whole genome shotgun (WGS) entry which is preliminary data.</text>
</comment>
<protein>
    <submittedName>
        <fullName evidence="1">Uncharacterized protein</fullName>
    </submittedName>
</protein>
<sequence>MHKLILVSSISPSLGRTCIINLYRNNLPSSLASTTTIRISVLSGRANECLPKGPPRYLSSLSRGRLRGSQ</sequence>
<gene>
    <name evidence="1" type="ORF">ABT39_MTgene699</name>
</gene>
<reference evidence="1" key="1">
    <citation type="journal article" date="2015" name="Genome Biol. Evol.">
        <title>Organellar Genomes of White Spruce (Picea glauca): Assembly and Annotation.</title>
        <authorList>
            <person name="Jackman S.D."/>
            <person name="Warren R.L."/>
            <person name="Gibb E.A."/>
            <person name="Vandervalk B.P."/>
            <person name="Mohamadi H."/>
            <person name="Chu J."/>
            <person name="Raymond A."/>
            <person name="Pleasance S."/>
            <person name="Coope R."/>
            <person name="Wildung M.R."/>
            <person name="Ritland C.E."/>
            <person name="Bousquet J."/>
            <person name="Jones S.J."/>
            <person name="Bohlmann J."/>
            <person name="Birol I."/>
        </authorList>
    </citation>
    <scope>NUCLEOTIDE SEQUENCE [LARGE SCALE GENOMIC DNA]</scope>
    <source>
        <tissue evidence="1">Flushing bud</tissue>
    </source>
</reference>
<name>A0A117NJ18_PICGL</name>
<organism evidence="1">
    <name type="scientific">Picea glauca</name>
    <name type="common">White spruce</name>
    <name type="synonym">Pinus glauca</name>
    <dbReference type="NCBI Taxonomy" id="3330"/>
    <lineage>
        <taxon>Eukaryota</taxon>
        <taxon>Viridiplantae</taxon>
        <taxon>Streptophyta</taxon>
        <taxon>Embryophyta</taxon>
        <taxon>Tracheophyta</taxon>
        <taxon>Spermatophyta</taxon>
        <taxon>Pinopsida</taxon>
        <taxon>Pinidae</taxon>
        <taxon>Conifers I</taxon>
        <taxon>Pinales</taxon>
        <taxon>Pinaceae</taxon>
        <taxon>Picea</taxon>
    </lineage>
</organism>
<proteinExistence type="predicted"/>
<evidence type="ECO:0000313" key="1">
    <source>
        <dbReference type="EMBL" id="KUM50853.1"/>
    </source>
</evidence>
<dbReference type="AlphaFoldDB" id="A0A117NJ18"/>
<dbReference type="EMBL" id="LKAM01000001">
    <property type="protein sequence ID" value="KUM50853.1"/>
    <property type="molecule type" value="Genomic_DNA"/>
</dbReference>
<accession>A0A117NJ18</accession>
<geneLocation type="mitochondrion" evidence="1"/>